<reference evidence="1 2" key="1">
    <citation type="journal article" date="2019" name="Commun. Biol.">
        <title>The bagworm genome reveals a unique fibroin gene that provides high tensile strength.</title>
        <authorList>
            <person name="Kono N."/>
            <person name="Nakamura H."/>
            <person name="Ohtoshi R."/>
            <person name="Tomita M."/>
            <person name="Numata K."/>
            <person name="Arakawa K."/>
        </authorList>
    </citation>
    <scope>NUCLEOTIDE SEQUENCE [LARGE SCALE GENOMIC DNA]</scope>
</reference>
<proteinExistence type="predicted"/>
<protein>
    <submittedName>
        <fullName evidence="1">Uncharacterized protein</fullName>
    </submittedName>
</protein>
<organism evidence="1 2">
    <name type="scientific">Eumeta variegata</name>
    <name type="common">Bagworm moth</name>
    <name type="synonym">Eumeta japonica</name>
    <dbReference type="NCBI Taxonomy" id="151549"/>
    <lineage>
        <taxon>Eukaryota</taxon>
        <taxon>Metazoa</taxon>
        <taxon>Ecdysozoa</taxon>
        <taxon>Arthropoda</taxon>
        <taxon>Hexapoda</taxon>
        <taxon>Insecta</taxon>
        <taxon>Pterygota</taxon>
        <taxon>Neoptera</taxon>
        <taxon>Endopterygota</taxon>
        <taxon>Lepidoptera</taxon>
        <taxon>Glossata</taxon>
        <taxon>Ditrysia</taxon>
        <taxon>Tineoidea</taxon>
        <taxon>Psychidae</taxon>
        <taxon>Oiketicinae</taxon>
        <taxon>Eumeta</taxon>
    </lineage>
</organism>
<dbReference type="AlphaFoldDB" id="A0A4C1VXF4"/>
<evidence type="ECO:0000313" key="2">
    <source>
        <dbReference type="Proteomes" id="UP000299102"/>
    </source>
</evidence>
<dbReference type="EMBL" id="BGZK01000433">
    <property type="protein sequence ID" value="GBP43290.1"/>
    <property type="molecule type" value="Genomic_DNA"/>
</dbReference>
<name>A0A4C1VXF4_EUMVA</name>
<keyword evidence="2" id="KW-1185">Reference proteome</keyword>
<dbReference type="Proteomes" id="UP000299102">
    <property type="component" value="Unassembled WGS sequence"/>
</dbReference>
<comment type="caution">
    <text evidence="1">The sequence shown here is derived from an EMBL/GenBank/DDBJ whole genome shotgun (WGS) entry which is preliminary data.</text>
</comment>
<evidence type="ECO:0000313" key="1">
    <source>
        <dbReference type="EMBL" id="GBP43290.1"/>
    </source>
</evidence>
<accession>A0A4C1VXF4</accession>
<sequence>MCRKRIITALKRITRNPNHRLITVLKLQARHSSTIQPQLYPPLTSDTVVRCHHNFFSLVREYRRCRRTADGRRRPEPTALSDEFRPWVPLGRVYKRERYRRRRARGVAARPPAAGARC</sequence>
<gene>
    <name evidence="1" type="ORF">EVAR_31174_1</name>
</gene>